<evidence type="ECO:0000313" key="2">
    <source>
        <dbReference type="EMBL" id="CAB4855588.1"/>
    </source>
</evidence>
<proteinExistence type="inferred from homology"/>
<dbReference type="AlphaFoldDB" id="A0A6J7CFL9"/>
<dbReference type="InterPro" id="IPR036113">
    <property type="entry name" value="Asp/Glu-ADT_sf_sub_c"/>
</dbReference>
<protein>
    <submittedName>
        <fullName evidence="2">Unannotated protein</fullName>
    </submittedName>
</protein>
<name>A0A6J7CFL9_9ZZZZ</name>
<dbReference type="EMBL" id="CAEZWM010000015">
    <property type="protein sequence ID" value="CAB4648202.1"/>
    <property type="molecule type" value="Genomic_DNA"/>
</dbReference>
<dbReference type="GO" id="GO:0006450">
    <property type="term" value="P:regulation of translational fidelity"/>
    <property type="evidence" value="ECO:0007669"/>
    <property type="project" value="InterPro"/>
</dbReference>
<dbReference type="PANTHER" id="PTHR15004:SF0">
    <property type="entry name" value="GLUTAMYL-TRNA(GLN) AMIDOTRANSFERASE SUBUNIT C, MITOCHONDRIAL"/>
    <property type="match status" value="1"/>
</dbReference>
<dbReference type="Pfam" id="PF02686">
    <property type="entry name" value="GatC"/>
    <property type="match status" value="1"/>
</dbReference>
<gene>
    <name evidence="1" type="ORF">UFOPK2242_00238</name>
    <name evidence="2" type="ORF">UFOPK3317_00066</name>
</gene>
<dbReference type="NCBIfam" id="TIGR00135">
    <property type="entry name" value="gatC"/>
    <property type="match status" value="1"/>
</dbReference>
<dbReference type="HAMAP" id="MF_00122">
    <property type="entry name" value="GatC"/>
    <property type="match status" value="1"/>
</dbReference>
<dbReference type="SUPFAM" id="SSF141000">
    <property type="entry name" value="Glu-tRNAGln amidotransferase C subunit"/>
    <property type="match status" value="1"/>
</dbReference>
<accession>A0A6J7CFL9</accession>
<dbReference type="GO" id="GO:0070681">
    <property type="term" value="P:glutaminyl-tRNAGln biosynthesis via transamidation"/>
    <property type="evidence" value="ECO:0007669"/>
    <property type="project" value="TreeGrafter"/>
</dbReference>
<evidence type="ECO:0000313" key="1">
    <source>
        <dbReference type="EMBL" id="CAB4648202.1"/>
    </source>
</evidence>
<dbReference type="Gene3D" id="1.10.20.60">
    <property type="entry name" value="Glu-tRNAGln amidotransferase C subunit, N-terminal domain"/>
    <property type="match status" value="1"/>
</dbReference>
<dbReference type="EMBL" id="CAFBLK010000006">
    <property type="protein sequence ID" value="CAB4855588.1"/>
    <property type="molecule type" value="Genomic_DNA"/>
</dbReference>
<sequence>MPKQPTEQVSITRSDVEHVAMLARLALTPEEVGEFAEQLTAILGHATDISSLDLVGVPTTAHPLPVTNVLREDVIGTSLDRDEVLAAAPSAEEGRFRVPRIMGEA</sequence>
<organism evidence="2">
    <name type="scientific">freshwater metagenome</name>
    <dbReference type="NCBI Taxonomy" id="449393"/>
    <lineage>
        <taxon>unclassified sequences</taxon>
        <taxon>metagenomes</taxon>
        <taxon>ecological metagenomes</taxon>
    </lineage>
</organism>
<reference evidence="2" key="1">
    <citation type="submission" date="2020-05" db="EMBL/GenBank/DDBJ databases">
        <authorList>
            <person name="Chiriac C."/>
            <person name="Salcher M."/>
            <person name="Ghai R."/>
            <person name="Kavagutti S V."/>
        </authorList>
    </citation>
    <scope>NUCLEOTIDE SEQUENCE</scope>
</reference>
<dbReference type="PANTHER" id="PTHR15004">
    <property type="entry name" value="GLUTAMYL-TRNA(GLN) AMIDOTRANSFERASE SUBUNIT C, MITOCHONDRIAL"/>
    <property type="match status" value="1"/>
</dbReference>
<dbReference type="InterPro" id="IPR003837">
    <property type="entry name" value="GatC"/>
</dbReference>